<keyword evidence="4 12" id="KW-0812">Transmembrane</keyword>
<evidence type="ECO:0000256" key="2">
    <source>
        <dbReference type="ARBA" id="ARBA00006214"/>
    </source>
</evidence>
<dbReference type="CDD" id="cd12917">
    <property type="entry name" value="VKOR_euk"/>
    <property type="match status" value="1"/>
</dbReference>
<evidence type="ECO:0000256" key="10">
    <source>
        <dbReference type="ARBA" id="ARBA00023157"/>
    </source>
</evidence>
<dbReference type="PANTHER" id="PTHR14519:SF8">
    <property type="entry name" value="VITAMIN K EPOXIDE REDUCTASE COMPLEX SUBUNIT 1"/>
    <property type="match status" value="1"/>
</dbReference>
<dbReference type="EC" id="1.17.4.4" evidence="3"/>
<keyword evidence="15" id="KW-1185">Reference proteome</keyword>
<keyword evidence="9 12" id="KW-0472">Membrane</keyword>
<name>A0ABP1NKV2_XYLVO</name>
<evidence type="ECO:0000256" key="1">
    <source>
        <dbReference type="ARBA" id="ARBA00004477"/>
    </source>
</evidence>
<evidence type="ECO:0000256" key="12">
    <source>
        <dbReference type="SAM" id="Phobius"/>
    </source>
</evidence>
<comment type="caution">
    <text evidence="14">The sequence shown here is derived from an EMBL/GenBank/DDBJ whole genome shotgun (WGS) entry which is preliminary data.</text>
</comment>
<keyword evidence="6" id="KW-0256">Endoplasmic reticulum</keyword>
<evidence type="ECO:0000313" key="15">
    <source>
        <dbReference type="Proteomes" id="UP001642520"/>
    </source>
</evidence>
<comment type="subcellular location">
    <subcellularLocation>
        <location evidence="1">Endoplasmic reticulum membrane</location>
        <topology evidence="1">Multi-pass membrane protein</topology>
    </subcellularLocation>
</comment>
<feature type="transmembrane region" description="Helical" evidence="12">
    <location>
        <begin position="103"/>
        <end position="123"/>
    </location>
</feature>
<evidence type="ECO:0000256" key="8">
    <source>
        <dbReference type="ARBA" id="ARBA00023002"/>
    </source>
</evidence>
<feature type="transmembrane region" description="Helical" evidence="12">
    <location>
        <begin position="12"/>
        <end position="30"/>
    </location>
</feature>
<dbReference type="SMART" id="SM00756">
    <property type="entry name" value="VKc"/>
    <property type="match status" value="1"/>
</dbReference>
<organism evidence="14 15">
    <name type="scientific">Xylocopa violacea</name>
    <name type="common">Violet carpenter bee</name>
    <name type="synonym">Apis violacea</name>
    <dbReference type="NCBI Taxonomy" id="135666"/>
    <lineage>
        <taxon>Eukaryota</taxon>
        <taxon>Metazoa</taxon>
        <taxon>Ecdysozoa</taxon>
        <taxon>Arthropoda</taxon>
        <taxon>Hexapoda</taxon>
        <taxon>Insecta</taxon>
        <taxon>Pterygota</taxon>
        <taxon>Neoptera</taxon>
        <taxon>Endopterygota</taxon>
        <taxon>Hymenoptera</taxon>
        <taxon>Apocrita</taxon>
        <taxon>Aculeata</taxon>
        <taxon>Apoidea</taxon>
        <taxon>Anthophila</taxon>
        <taxon>Apidae</taxon>
        <taxon>Xylocopa</taxon>
        <taxon>Xylocopa</taxon>
    </lineage>
</organism>
<keyword evidence="5" id="KW-0874">Quinone</keyword>
<dbReference type="InterPro" id="IPR038354">
    <property type="entry name" value="VKOR_sf"/>
</dbReference>
<evidence type="ECO:0000256" key="3">
    <source>
        <dbReference type="ARBA" id="ARBA00012278"/>
    </source>
</evidence>
<dbReference type="InterPro" id="IPR012932">
    <property type="entry name" value="VKOR"/>
</dbReference>
<gene>
    <name evidence="14" type="ORF">XYLVIOL_LOCUS4525</name>
</gene>
<reference evidence="14 15" key="1">
    <citation type="submission" date="2024-08" db="EMBL/GenBank/DDBJ databases">
        <authorList>
            <person name="Will J Nash"/>
            <person name="Angela Man"/>
            <person name="Seanna McTaggart"/>
            <person name="Kendall Baker"/>
            <person name="Tom Barker"/>
            <person name="Leah Catchpole"/>
            <person name="Alex Durrant"/>
            <person name="Karim Gharbi"/>
            <person name="Naomi Irish"/>
            <person name="Gemy Kaithakottil"/>
            <person name="Debby Ku"/>
            <person name="Aaliyah Providence"/>
            <person name="Felix Shaw"/>
            <person name="David Swarbreck"/>
            <person name="Chris Watkins"/>
            <person name="Ann M. McCartney"/>
            <person name="Giulio Formenti"/>
            <person name="Alice Mouton"/>
            <person name="Noel Vella"/>
            <person name="Bjorn M von Reumont"/>
            <person name="Adriana Vella"/>
            <person name="Wilfried Haerty"/>
        </authorList>
    </citation>
    <scope>NUCLEOTIDE SEQUENCE [LARGE SCALE GENOMIC DNA]</scope>
</reference>
<keyword evidence="8" id="KW-0560">Oxidoreductase</keyword>
<evidence type="ECO:0000256" key="7">
    <source>
        <dbReference type="ARBA" id="ARBA00022989"/>
    </source>
</evidence>
<dbReference type="InterPro" id="IPR042406">
    <property type="entry name" value="VKORC1/VKORC1L1"/>
</dbReference>
<dbReference type="Proteomes" id="UP001642520">
    <property type="component" value="Unassembled WGS sequence"/>
</dbReference>
<dbReference type="PANTHER" id="PTHR14519">
    <property type="entry name" value="VITAMIN K EPOXIDE REDUCTASE COMPLEX, SUBUNIT 1"/>
    <property type="match status" value="1"/>
</dbReference>
<keyword evidence="11" id="KW-0676">Redox-active center</keyword>
<proteinExistence type="inferred from homology"/>
<dbReference type="Pfam" id="PF07884">
    <property type="entry name" value="VKOR"/>
    <property type="match status" value="1"/>
</dbReference>
<comment type="similarity">
    <text evidence="2">Belongs to the VKOR family.</text>
</comment>
<evidence type="ECO:0000313" key="14">
    <source>
        <dbReference type="EMBL" id="CAL7940507.1"/>
    </source>
</evidence>
<sequence>MPTAIESVRKLNFKVTITCIVGFVLSYYAYRVEVAKENDDSYEAMCDISEHVSCTKAFSSEFGKGFGIIPETSPLNMPNPVYGLLFYALVALMSTSNKYILSIQVVILAVCANILTIYLASILYIQKNICIVCVSTYITNAVLLTLVVKKHRRLFQNGTNKKKSK</sequence>
<dbReference type="EMBL" id="CAXAJV020001290">
    <property type="protein sequence ID" value="CAL7940507.1"/>
    <property type="molecule type" value="Genomic_DNA"/>
</dbReference>
<evidence type="ECO:0000256" key="4">
    <source>
        <dbReference type="ARBA" id="ARBA00022692"/>
    </source>
</evidence>
<protein>
    <recommendedName>
        <fullName evidence="3">vitamin-K-epoxide reductase (warfarin-sensitive)</fullName>
        <ecNumber evidence="3">1.17.4.4</ecNumber>
    </recommendedName>
</protein>
<evidence type="ECO:0000256" key="6">
    <source>
        <dbReference type="ARBA" id="ARBA00022824"/>
    </source>
</evidence>
<evidence type="ECO:0000256" key="11">
    <source>
        <dbReference type="ARBA" id="ARBA00023284"/>
    </source>
</evidence>
<evidence type="ECO:0000259" key="13">
    <source>
        <dbReference type="SMART" id="SM00756"/>
    </source>
</evidence>
<feature type="domain" description="Vitamin K epoxide reductase" evidence="13">
    <location>
        <begin position="8"/>
        <end position="151"/>
    </location>
</feature>
<feature type="transmembrane region" description="Helical" evidence="12">
    <location>
        <begin position="129"/>
        <end position="148"/>
    </location>
</feature>
<accession>A0ABP1NKV2</accession>
<keyword evidence="7 12" id="KW-1133">Transmembrane helix</keyword>
<evidence type="ECO:0000256" key="9">
    <source>
        <dbReference type="ARBA" id="ARBA00023136"/>
    </source>
</evidence>
<keyword evidence="10" id="KW-1015">Disulfide bond</keyword>
<evidence type="ECO:0000256" key="5">
    <source>
        <dbReference type="ARBA" id="ARBA00022719"/>
    </source>
</evidence>
<dbReference type="Gene3D" id="1.20.1440.130">
    <property type="entry name" value="VKOR domain"/>
    <property type="match status" value="1"/>
</dbReference>